<protein>
    <recommendedName>
        <fullName evidence="6">sucrose-phosphate phosphatase</fullName>
        <ecNumber evidence="6">3.1.3.24</ecNumber>
    </recommendedName>
</protein>
<dbReference type="InterPro" id="IPR051518">
    <property type="entry name" value="Sucrose_Phosphatase"/>
</dbReference>
<dbReference type="UniPathway" id="UPA00371">
    <property type="reaction ID" value="UER00546"/>
</dbReference>
<evidence type="ECO:0000256" key="9">
    <source>
        <dbReference type="ARBA" id="ARBA00048036"/>
    </source>
</evidence>
<dbReference type="InterPro" id="IPR013679">
    <property type="entry name" value="SPP_C"/>
</dbReference>
<evidence type="ECO:0000256" key="4">
    <source>
        <dbReference type="ARBA" id="ARBA00007211"/>
    </source>
</evidence>
<evidence type="ECO:0000313" key="14">
    <source>
        <dbReference type="Proteomes" id="UP000323000"/>
    </source>
</evidence>
<dbReference type="NCBIfam" id="TIGR01485">
    <property type="entry name" value="SPP_plant-cyano"/>
    <property type="match status" value="2"/>
</dbReference>
<dbReference type="SFLD" id="SFLDS00003">
    <property type="entry name" value="Haloacid_Dehalogenase"/>
    <property type="match status" value="2"/>
</dbReference>
<dbReference type="EC" id="3.1.3.24" evidence="6"/>
<dbReference type="Pfam" id="PF05116">
    <property type="entry name" value="S6PP"/>
    <property type="match status" value="2"/>
</dbReference>
<dbReference type="InterPro" id="IPR006379">
    <property type="entry name" value="HAD-SF_hydro_IIB"/>
</dbReference>
<dbReference type="SUPFAM" id="SSF54427">
    <property type="entry name" value="NTF2-like"/>
    <property type="match status" value="2"/>
</dbReference>
<dbReference type="InterPro" id="IPR023214">
    <property type="entry name" value="HAD_sf"/>
</dbReference>
<name>A0A5C7GXL9_9ROSI</name>
<dbReference type="SFLD" id="SFLDG01140">
    <property type="entry name" value="C2.B:_Phosphomannomutase_and_P"/>
    <property type="match status" value="2"/>
</dbReference>
<accession>A0A5C7GXL9</accession>
<dbReference type="CDD" id="cd02605">
    <property type="entry name" value="HAD_SPP"/>
    <property type="match status" value="2"/>
</dbReference>
<gene>
    <name evidence="13" type="ORF">EZV62_025112</name>
</gene>
<comment type="caution">
    <text evidence="13">The sequence shown here is derived from an EMBL/GenBank/DDBJ whole genome shotgun (WGS) entry which is preliminary data.</text>
</comment>
<comment type="similarity">
    <text evidence="4">Belongs to the sucrose phosphatase family.</text>
</comment>
<evidence type="ECO:0000256" key="5">
    <source>
        <dbReference type="ARBA" id="ARBA00011738"/>
    </source>
</evidence>
<dbReference type="Proteomes" id="UP000323000">
    <property type="component" value="Chromosome 12"/>
</dbReference>
<feature type="domain" description="Sucrose-phosphatase C-terminal" evidence="11">
    <location>
        <begin position="1161"/>
        <end position="1288"/>
    </location>
</feature>
<sequence length="1301" mass="147554">MFPKACSLVKMALRASSCSYPCETTQLQASLYIPPSDVKSCLSSFSSSERPSDFELCRDWTLLSVPTANKEVEIPPEAEASNLEDSVGEEVIGSGSASTSKVVTHSNSCNFNNSFHPVMSMKFDIDKFDGSGDFGIWRRKVKALLSQQKILKAIEGPEKLPDSLTVEQKDDMLEMALGTIILNLSDNVLREINDEKTACDVWKKLESLYLTKSLTNKIYLKERLFGFKMDASKGLGKNLDDFKKMTIELANAGEDEKLSDENEAIILLNSLPDSFKDVKAAIKYGRSSLSLEECISALKSKELELKIEKKDNGENLFVRACIASKISDKGILWHMRLGHMSERGVLELSKRDLLNGDQVSKLVFCENCVLGKQHRISFSTAQHTSKQILEYVHSDLWGPSKVPTHEGNRYFLSLIDDHSRKLWLYLLKSKDQAFESFKAWKSPPHGPDTVEENPFEDERAAHSDGIHQVIMSQNQLEVTNPLADYELVRDRVRRISKPNKLGVLGTIMDRLIGSARLMLVSDLDFTMVDHDDAQNLSLLRFNALWEAYYRHDSLLVFSTGRSPTIYKQLRNEKPLLTPDITIMSVGTEIAYGDSMVTDDVWEKYLNHNWDRDIVLEETVKFPQLTPQQETEQRPHKVSFFVEKSNAFEVMKALSERLEKRGLDVKIIYSSGVALDILPKGAGKGQALSYLFKKFKIDERVPLNTLVCGDSGNDAELFSIPEVYGVMVSNALEELLQWHAENAKNNPRIIHATERCAAGIIQAIGIFGLGPNVSLRDIRDFQKCKVEIISTGHEVVKFYLLYERWRRADIEKSEHFMQSLRLTFHPLGIFVHPSGIEQPLHQCVDVMASLYGSEQGKQYRVWVDRVASAQIGSDTWLVKFDKWELSEFEVFKTIMDRLTNSARLLVVSDLDFTMVDHDDAQNLSLLRFNALWEAYYRHDSLLVFSSARSPTLYKQLRNEKPLLTPDITIMSLGTEISCGDSMVRDDFWEQYLNHNWDRDIVVEETVKFPQLTPQQETEQRPHKVSFFVEKFNAFEVMKALSESALDIVPKGAGKGQALAYLLKKFKIDGRVPLNTLVCGDSGNDAEVFTIPEVYGVMVSNALEELLQWHAENAKNNPFIIHATERCAAGIIQAIGKFGLGPNVSLRDISDFQICKAENFSAGHEVVKFYLLYERWRRADIEKSEHYMQSLRLVFNPPGIFVHPSGTERPLHRCIDVMSSLYGSKQGKRYQVWVDRVASAQIGSDTWLVKFDKCESSGEERRCCLTTVLLSSKTTVPDGFTWMHVHQTWLSGSGSEDQTTWVF</sequence>
<organism evidence="13 14">
    <name type="scientific">Acer yangbiense</name>
    <dbReference type="NCBI Taxonomy" id="1000413"/>
    <lineage>
        <taxon>Eukaryota</taxon>
        <taxon>Viridiplantae</taxon>
        <taxon>Streptophyta</taxon>
        <taxon>Embryophyta</taxon>
        <taxon>Tracheophyta</taxon>
        <taxon>Spermatophyta</taxon>
        <taxon>Magnoliopsida</taxon>
        <taxon>eudicotyledons</taxon>
        <taxon>Gunneridae</taxon>
        <taxon>Pentapetalae</taxon>
        <taxon>rosids</taxon>
        <taxon>malvids</taxon>
        <taxon>Sapindales</taxon>
        <taxon>Sapindaceae</taxon>
        <taxon>Hippocastanoideae</taxon>
        <taxon>Acereae</taxon>
        <taxon>Acer</taxon>
    </lineage>
</organism>
<dbReference type="InterPro" id="IPR012337">
    <property type="entry name" value="RNaseH-like_sf"/>
</dbReference>
<keyword evidence="14" id="KW-1185">Reference proteome</keyword>
<dbReference type="NCBIfam" id="TIGR01482">
    <property type="entry name" value="SPP-subfamily"/>
    <property type="match status" value="2"/>
</dbReference>
<dbReference type="PANTHER" id="PTHR46521:SF8">
    <property type="entry name" value="SUCROSE-PHOSPHATASE 3A-RELATED"/>
    <property type="match status" value="1"/>
</dbReference>
<keyword evidence="7" id="KW-0378">Hydrolase</keyword>
<evidence type="ECO:0000256" key="3">
    <source>
        <dbReference type="ARBA" id="ARBA00005070"/>
    </source>
</evidence>
<evidence type="ECO:0000259" key="11">
    <source>
        <dbReference type="Pfam" id="PF08472"/>
    </source>
</evidence>
<keyword evidence="8" id="KW-0460">Magnesium</keyword>
<dbReference type="GO" id="GO:0050307">
    <property type="term" value="F:sucrose-phosphate phosphatase activity"/>
    <property type="evidence" value="ECO:0007669"/>
    <property type="project" value="UniProtKB-EC"/>
</dbReference>
<comment type="pathway">
    <text evidence="3">Glycan biosynthesis; sucrose biosynthesis; sucrose from D-fructose 6-phosphate and UDP-alpha-D-glucose: step 2/2.</text>
</comment>
<comment type="cofactor">
    <cofactor evidence="1">
        <name>Mg(2+)</name>
        <dbReference type="ChEBI" id="CHEBI:18420"/>
    </cofactor>
</comment>
<dbReference type="OrthoDB" id="8042871at2759"/>
<evidence type="ECO:0000256" key="6">
    <source>
        <dbReference type="ARBA" id="ARBA00013112"/>
    </source>
</evidence>
<evidence type="ECO:0000259" key="12">
    <source>
        <dbReference type="Pfam" id="PF13976"/>
    </source>
</evidence>
<dbReference type="SFLD" id="SFLDG01141">
    <property type="entry name" value="C2.B.1:_Sucrose_Phosphatase_Li"/>
    <property type="match status" value="2"/>
</dbReference>
<evidence type="ECO:0000256" key="1">
    <source>
        <dbReference type="ARBA" id="ARBA00001946"/>
    </source>
</evidence>
<evidence type="ECO:0000256" key="8">
    <source>
        <dbReference type="ARBA" id="ARBA00022842"/>
    </source>
</evidence>
<dbReference type="SUPFAM" id="SSF56784">
    <property type="entry name" value="HAD-like"/>
    <property type="match status" value="2"/>
</dbReference>
<evidence type="ECO:0000259" key="10">
    <source>
        <dbReference type="Pfam" id="PF05116"/>
    </source>
</evidence>
<proteinExistence type="inferred from homology"/>
<feature type="domain" description="Sucrose phosphatase-like" evidence="10">
    <location>
        <begin position="902"/>
        <end position="1137"/>
    </location>
</feature>
<evidence type="ECO:0000256" key="7">
    <source>
        <dbReference type="ARBA" id="ARBA00022801"/>
    </source>
</evidence>
<dbReference type="InterPro" id="IPR025724">
    <property type="entry name" value="GAG-pre-integrase_dom"/>
</dbReference>
<dbReference type="GO" id="GO:0000287">
    <property type="term" value="F:magnesium ion binding"/>
    <property type="evidence" value="ECO:0007669"/>
    <property type="project" value="InterPro"/>
</dbReference>
<dbReference type="NCBIfam" id="TIGR01484">
    <property type="entry name" value="HAD-SF-IIB"/>
    <property type="match status" value="2"/>
</dbReference>
<dbReference type="Gene3D" id="3.10.450.50">
    <property type="match status" value="1"/>
</dbReference>
<dbReference type="Pfam" id="PF08472">
    <property type="entry name" value="S6PP_C"/>
    <property type="match status" value="2"/>
</dbReference>
<comment type="catalytic activity">
    <reaction evidence="9">
        <text>sucrose 6(F)-phosphate + H2O = sucrose + phosphate</text>
        <dbReference type="Rhea" id="RHEA:19289"/>
        <dbReference type="ChEBI" id="CHEBI:15377"/>
        <dbReference type="ChEBI" id="CHEBI:17992"/>
        <dbReference type="ChEBI" id="CHEBI:43474"/>
        <dbReference type="ChEBI" id="CHEBI:57723"/>
        <dbReference type="EC" id="3.1.3.24"/>
    </reaction>
</comment>
<dbReference type="Gene3D" id="3.30.420.10">
    <property type="entry name" value="Ribonuclease H-like superfamily/Ribonuclease H"/>
    <property type="match status" value="1"/>
</dbReference>
<feature type="domain" description="Sucrose phosphatase-like" evidence="10">
    <location>
        <begin position="516"/>
        <end position="767"/>
    </location>
</feature>
<dbReference type="Pfam" id="PF14223">
    <property type="entry name" value="Retrotran_gag_2"/>
    <property type="match status" value="1"/>
</dbReference>
<evidence type="ECO:0000256" key="2">
    <source>
        <dbReference type="ARBA" id="ARBA00003645"/>
    </source>
</evidence>
<reference evidence="14" key="1">
    <citation type="journal article" date="2019" name="Gigascience">
        <title>De novo genome assembly of the endangered Acer yangbiense, a plant species with extremely small populations endemic to Yunnan Province, China.</title>
        <authorList>
            <person name="Yang J."/>
            <person name="Wariss H.M."/>
            <person name="Tao L."/>
            <person name="Zhang R."/>
            <person name="Yun Q."/>
            <person name="Hollingsworth P."/>
            <person name="Dao Z."/>
            <person name="Luo G."/>
            <person name="Guo H."/>
            <person name="Ma Y."/>
            <person name="Sun W."/>
        </authorList>
    </citation>
    <scope>NUCLEOTIDE SEQUENCE [LARGE SCALE GENOMIC DNA]</scope>
    <source>
        <strain evidence="14">cv. Malutang</strain>
    </source>
</reference>
<dbReference type="Gene3D" id="3.40.50.1000">
    <property type="entry name" value="HAD superfamily/HAD-like"/>
    <property type="match status" value="2"/>
</dbReference>
<dbReference type="GO" id="GO:0003676">
    <property type="term" value="F:nucleic acid binding"/>
    <property type="evidence" value="ECO:0007669"/>
    <property type="project" value="InterPro"/>
</dbReference>
<dbReference type="InterPro" id="IPR036412">
    <property type="entry name" value="HAD-like_sf"/>
</dbReference>
<evidence type="ECO:0000313" key="13">
    <source>
        <dbReference type="EMBL" id="TXG49237.1"/>
    </source>
</evidence>
<dbReference type="PANTHER" id="PTHR46521">
    <property type="entry name" value="SUCROSE-PHOSPHATASE 2-RELATED"/>
    <property type="match status" value="1"/>
</dbReference>
<dbReference type="Pfam" id="PF13976">
    <property type="entry name" value="gag_pre-integrs"/>
    <property type="match status" value="1"/>
</dbReference>
<dbReference type="InterPro" id="IPR012847">
    <property type="entry name" value="Sucrose_phosphatase_pln/cyn"/>
</dbReference>
<dbReference type="EMBL" id="VAHF01000012">
    <property type="protein sequence ID" value="TXG49237.1"/>
    <property type="molecule type" value="Genomic_DNA"/>
</dbReference>
<dbReference type="InterPro" id="IPR036397">
    <property type="entry name" value="RNaseH_sf"/>
</dbReference>
<feature type="domain" description="Sucrose-phosphatase C-terminal" evidence="11">
    <location>
        <begin position="791"/>
        <end position="888"/>
    </location>
</feature>
<dbReference type="InterPro" id="IPR006380">
    <property type="entry name" value="SPP-like_dom"/>
</dbReference>
<dbReference type="Gene3D" id="3.90.1070.10">
    <property type="match status" value="2"/>
</dbReference>
<dbReference type="SFLD" id="SFLDF00043">
    <property type="entry name" value="sucrose-phosphatase"/>
    <property type="match status" value="1"/>
</dbReference>
<feature type="domain" description="GAG-pre-integrase" evidence="12">
    <location>
        <begin position="320"/>
        <end position="373"/>
    </location>
</feature>
<dbReference type="SUPFAM" id="SSF53098">
    <property type="entry name" value="Ribonuclease H-like"/>
    <property type="match status" value="1"/>
</dbReference>
<dbReference type="GO" id="GO:0005986">
    <property type="term" value="P:sucrose biosynthetic process"/>
    <property type="evidence" value="ECO:0007669"/>
    <property type="project" value="UniProtKB-UniPathway"/>
</dbReference>
<dbReference type="InterPro" id="IPR032710">
    <property type="entry name" value="NTF2-like_dom_sf"/>
</dbReference>
<comment type="subunit">
    <text evidence="5">Homodimer.</text>
</comment>
<comment type="function">
    <text evidence="2">Catalyzes the final step of sucrose synthesis.</text>
</comment>